<gene>
    <name evidence="1" type="ORF">PYW08_016402</name>
</gene>
<name>A0ACC2QY38_9NEOP</name>
<proteinExistence type="predicted"/>
<protein>
    <submittedName>
        <fullName evidence="1">Uncharacterized protein</fullName>
    </submittedName>
</protein>
<evidence type="ECO:0000313" key="1">
    <source>
        <dbReference type="EMBL" id="KAJ8728017.1"/>
    </source>
</evidence>
<evidence type="ECO:0000313" key="2">
    <source>
        <dbReference type="Proteomes" id="UP001231649"/>
    </source>
</evidence>
<keyword evidence="2" id="KW-1185">Reference proteome</keyword>
<dbReference type="Proteomes" id="UP001231649">
    <property type="component" value="Chromosome 9"/>
</dbReference>
<comment type="caution">
    <text evidence="1">The sequence shown here is derived from an EMBL/GenBank/DDBJ whole genome shotgun (WGS) entry which is preliminary data.</text>
</comment>
<sequence length="481" mass="52822">MAKGRQAQYLVAAAVSLAAMVTGFAVTWSTPVIPMFHSNETAINITDKEISWVVAMSAPGFMAGSLVSRYISDGFGRRAVILSSAVPVVTGTIIILSTAIAWCLYITRFLWGISTGMIATVSAMYLAEVSDTEVRGKVTSSIRYMRSFGSFLILSVGPFVSYNTINYLFLVLPVCYFIACCFIPESPYYLLKEGKVNAARASLVRFSGNKDKEVIESRLSAMDDAVRNETRRSGSLKELCTGKQYRKALIICIGLKIGQMMSGSIAIQEYLGRIVQESETNINVSTVLIIYGAVKFIVGIFSSAIVDKIGRRPLLIYSFLGSGLSLAFVGVYFLIQPNSSSYYSYIPFIGIIFSSMLSILGYDTIVFVILAEIFPLNVKSVAMTLQNILGGFLNFLSVKGYQEVKDVAGLAGVFGFYASITIIGGVFSYFMVPETKGKSLREIQVELQGALYEETEEKVKFDVDKKDDNETEQTELKRDCT</sequence>
<accession>A0ACC2QY38</accession>
<dbReference type="EMBL" id="CM056785">
    <property type="protein sequence ID" value="KAJ8728017.1"/>
    <property type="molecule type" value="Genomic_DNA"/>
</dbReference>
<reference evidence="1" key="1">
    <citation type="submission" date="2023-03" db="EMBL/GenBank/DDBJ databases">
        <title>Chromosome-level genomes of two armyworms, Mythimna separata and Mythimna loreyi, provide insights into the biosynthesis and reception of sex pheromones.</title>
        <authorList>
            <person name="Zhao H."/>
        </authorList>
    </citation>
    <scope>NUCLEOTIDE SEQUENCE</scope>
    <source>
        <strain evidence="1">BeijingLab</strain>
    </source>
</reference>
<organism evidence="1 2">
    <name type="scientific">Mythimna loreyi</name>
    <dbReference type="NCBI Taxonomy" id="667449"/>
    <lineage>
        <taxon>Eukaryota</taxon>
        <taxon>Metazoa</taxon>
        <taxon>Ecdysozoa</taxon>
        <taxon>Arthropoda</taxon>
        <taxon>Hexapoda</taxon>
        <taxon>Insecta</taxon>
        <taxon>Pterygota</taxon>
        <taxon>Neoptera</taxon>
        <taxon>Endopterygota</taxon>
        <taxon>Lepidoptera</taxon>
        <taxon>Glossata</taxon>
        <taxon>Ditrysia</taxon>
        <taxon>Noctuoidea</taxon>
        <taxon>Noctuidae</taxon>
        <taxon>Noctuinae</taxon>
        <taxon>Hadenini</taxon>
        <taxon>Mythimna</taxon>
    </lineage>
</organism>